<dbReference type="SUPFAM" id="SSF52540">
    <property type="entry name" value="P-loop containing nucleoside triphosphate hydrolases"/>
    <property type="match status" value="1"/>
</dbReference>
<dbReference type="GO" id="GO:0006302">
    <property type="term" value="P:double-strand break repair"/>
    <property type="evidence" value="ECO:0007669"/>
    <property type="project" value="InterPro"/>
</dbReference>
<dbReference type="InterPro" id="IPR038729">
    <property type="entry name" value="Rad50/SbcC_AAA"/>
</dbReference>
<dbReference type="RefSeq" id="WP_068372492.1">
    <property type="nucleotide sequence ID" value="NZ_LBNE01000008.1"/>
</dbReference>
<comment type="caution">
    <text evidence="3">The sequence shown here is derived from an EMBL/GenBank/DDBJ whole genome shotgun (WGS) entry which is preliminary data.</text>
</comment>
<feature type="coiled-coil region" evidence="1">
    <location>
        <begin position="702"/>
        <end position="736"/>
    </location>
</feature>
<dbReference type="Gene3D" id="3.40.50.300">
    <property type="entry name" value="P-loop containing nucleotide triphosphate hydrolases"/>
    <property type="match status" value="2"/>
</dbReference>
<feature type="coiled-coil region" evidence="1">
    <location>
        <begin position="256"/>
        <end position="300"/>
    </location>
</feature>
<name>A0A171KR10_9BURK</name>
<feature type="coiled-coil region" evidence="1">
    <location>
        <begin position="202"/>
        <end position="229"/>
    </location>
</feature>
<protein>
    <recommendedName>
        <fullName evidence="2">Rad50/SbcC-type AAA domain-containing protein</fullName>
    </recommendedName>
</protein>
<reference evidence="3 4" key="1">
    <citation type="submission" date="2015-04" db="EMBL/GenBank/DDBJ databases">
        <title>Genome sequence of Kerstersia gyiorum CG1.</title>
        <authorList>
            <person name="Greninger A.L."/>
            <person name="Kozyreva V."/>
            <person name="Chaturvedi V."/>
        </authorList>
    </citation>
    <scope>NUCLEOTIDE SEQUENCE [LARGE SCALE GENOMIC DNA]</scope>
    <source>
        <strain evidence="3 4">CG1</strain>
    </source>
</reference>
<dbReference type="Pfam" id="PF13476">
    <property type="entry name" value="AAA_23"/>
    <property type="match status" value="1"/>
</dbReference>
<feature type="coiled-coil region" evidence="1">
    <location>
        <begin position="571"/>
        <end position="663"/>
    </location>
</feature>
<evidence type="ECO:0000313" key="4">
    <source>
        <dbReference type="Proteomes" id="UP000078084"/>
    </source>
</evidence>
<proteinExistence type="predicted"/>
<evidence type="ECO:0000259" key="2">
    <source>
        <dbReference type="Pfam" id="PF13476"/>
    </source>
</evidence>
<keyword evidence="4" id="KW-1185">Reference proteome</keyword>
<feature type="domain" description="Rad50/SbcC-type AAA" evidence="2">
    <location>
        <begin position="5"/>
        <end position="50"/>
    </location>
</feature>
<keyword evidence="1" id="KW-0175">Coiled coil</keyword>
<organism evidence="3 4">
    <name type="scientific">Kerstersia gyiorum</name>
    <dbReference type="NCBI Taxonomy" id="206506"/>
    <lineage>
        <taxon>Bacteria</taxon>
        <taxon>Pseudomonadati</taxon>
        <taxon>Pseudomonadota</taxon>
        <taxon>Betaproteobacteria</taxon>
        <taxon>Burkholderiales</taxon>
        <taxon>Alcaligenaceae</taxon>
        <taxon>Kerstersia</taxon>
    </lineage>
</organism>
<accession>A0A171KR10</accession>
<dbReference type="GO" id="GO:0016887">
    <property type="term" value="F:ATP hydrolysis activity"/>
    <property type="evidence" value="ECO:0007669"/>
    <property type="project" value="InterPro"/>
</dbReference>
<dbReference type="InterPro" id="IPR027417">
    <property type="entry name" value="P-loop_NTPase"/>
</dbReference>
<evidence type="ECO:0000256" key="1">
    <source>
        <dbReference type="SAM" id="Coils"/>
    </source>
</evidence>
<gene>
    <name evidence="3" type="ORF">AAV32_12340</name>
</gene>
<sequence length="881" mass="97141">MKLTRVRLESFRRFRQPLEISGLAPGLNLIAAPNEAGKSTVAEAIRAAFLERHRSSSVAYLRPWDEPSATPVVEVDFSWQRREYRLSKAFLGRKRCHLLIDGKALDGAEAEDYLAEMMGFRFARKGASDPSDMGVPGLLWIRQGDAHDLAQRVRHAGQQLRDALSDSLGELSASDGDEVLAQVREARGALLHAATGSPKGDYALALKQRDALRDEVRTLEQRIALFHEDIDRLARLRTEQVQAQQQRPWEQLASEREQAQIRLAQAEGLAERRKEAAERLRQCQAQVAAQQLRVEHLRQQEIALAERQAALAVVQQRSAAARTALARQEQLAQQALKAHGQAQAMLEAARLRQRIVEAERQAQVAQRQVEQLEERLRQAEAAQDNCRELEAQARQQRLTAADLKRLQALEQSVRLAQARLEAAATTVDYALQSGATILAGDDRLDGNGRITLAAATLFQLPGLGSLRILPGGAELEALRASHEGLQQQLTALLIDLDVADVGAAQARARQHDQLVAQAEAARQVAASYAPQGSPALRAELEQARQQWQESRQWLAQRQAVGSAAPEAIPGLEEASATAAQAQGQHEQLAQALQDSRLQAGVAEAELAAAMAEVQRAQAALTAPDREAQQRLALLELANARGDEAQAQARLEALDAELQALDLDFLRQDVKRLADSEGIQRQRYQERERQLAELGSRLDIMGSAGLEEDLADRRLQLEQAERRAQDLARRASALDYLLQGLDAARGKMMRRLHAPLQKHLDRYLRILFPGASVELDDDLVPGQITRAGSQGLENGALMDLSHGAREQIGVLARLAYADLLQEAGRPALVILDDALVHSDEGRLGQMKRVLYDAASRHQILIFTCHPAAWEDLGVLPRSLNEA</sequence>
<dbReference type="PANTHER" id="PTHR41259:SF1">
    <property type="entry name" value="DOUBLE-STRAND BREAK REPAIR RAD50 ATPASE, PUTATIVE-RELATED"/>
    <property type="match status" value="1"/>
</dbReference>
<dbReference type="EMBL" id="LBNE01000008">
    <property type="protein sequence ID" value="KKO71327.1"/>
    <property type="molecule type" value="Genomic_DNA"/>
</dbReference>
<dbReference type="AlphaFoldDB" id="A0A171KR10"/>
<feature type="coiled-coil region" evidence="1">
    <location>
        <begin position="341"/>
        <end position="426"/>
    </location>
</feature>
<dbReference type="PATRIC" id="fig|206506.3.peg.2628"/>
<dbReference type="STRING" id="206506.AAV32_12340"/>
<dbReference type="PANTHER" id="PTHR41259">
    <property type="entry name" value="DOUBLE-STRAND BREAK REPAIR RAD50 ATPASE, PUTATIVE-RELATED"/>
    <property type="match status" value="1"/>
</dbReference>
<evidence type="ECO:0000313" key="3">
    <source>
        <dbReference type="EMBL" id="KKO71327.1"/>
    </source>
</evidence>
<dbReference type="Proteomes" id="UP000078084">
    <property type="component" value="Unassembled WGS sequence"/>
</dbReference>